<dbReference type="Pfam" id="PF05521">
    <property type="entry name" value="Phage_HCP"/>
    <property type="match status" value="1"/>
</dbReference>
<protein>
    <submittedName>
        <fullName evidence="1">Phage head closure protein</fullName>
    </submittedName>
</protein>
<dbReference type="InterPro" id="IPR008767">
    <property type="entry name" value="Phage_SPP1_head-tail_adaptor"/>
</dbReference>
<sequence length="117" mass="13330">MAYNAGTLREQIVLQRAVEAGTDAAGNRILRWEPVCETYAAARDVSGREFWEAAAHQLERIVTLTLRWMDGVSADMRVVWRGEVYEIVQVNHLGYRGDWMTLKLRLIESEAGKHGEL</sequence>
<proteinExistence type="predicted"/>
<dbReference type="EMBL" id="DVNK01000006">
    <property type="protein sequence ID" value="HIU45804.1"/>
    <property type="molecule type" value="Genomic_DNA"/>
</dbReference>
<dbReference type="Proteomes" id="UP000824123">
    <property type="component" value="Unassembled WGS sequence"/>
</dbReference>
<dbReference type="InterPro" id="IPR038666">
    <property type="entry name" value="SSP1_head-tail_sf"/>
</dbReference>
<comment type="caution">
    <text evidence="1">The sequence shown here is derived from an EMBL/GenBank/DDBJ whole genome shotgun (WGS) entry which is preliminary data.</text>
</comment>
<dbReference type="NCBIfam" id="TIGR01563">
    <property type="entry name" value="gp16_SPP1"/>
    <property type="match status" value="1"/>
</dbReference>
<dbReference type="Gene3D" id="2.40.10.270">
    <property type="entry name" value="Bacteriophage SPP1 head-tail adaptor protein"/>
    <property type="match status" value="1"/>
</dbReference>
<reference evidence="1" key="2">
    <citation type="journal article" date="2021" name="PeerJ">
        <title>Extensive microbial diversity within the chicken gut microbiome revealed by metagenomics and culture.</title>
        <authorList>
            <person name="Gilroy R."/>
            <person name="Ravi A."/>
            <person name="Getino M."/>
            <person name="Pursley I."/>
            <person name="Horton D.L."/>
            <person name="Alikhan N.F."/>
            <person name="Baker D."/>
            <person name="Gharbi K."/>
            <person name="Hall N."/>
            <person name="Watson M."/>
            <person name="Adriaenssens E.M."/>
            <person name="Foster-Nyarko E."/>
            <person name="Jarju S."/>
            <person name="Secka A."/>
            <person name="Antonio M."/>
            <person name="Oren A."/>
            <person name="Chaudhuri R.R."/>
            <person name="La Ragione R."/>
            <person name="Hildebrand F."/>
            <person name="Pallen M.J."/>
        </authorList>
    </citation>
    <scope>NUCLEOTIDE SEQUENCE</scope>
    <source>
        <strain evidence="1">ChiSxjej2B14-8506</strain>
    </source>
</reference>
<name>A0A9D1LPR9_9FIRM</name>
<evidence type="ECO:0000313" key="2">
    <source>
        <dbReference type="Proteomes" id="UP000824123"/>
    </source>
</evidence>
<dbReference type="AlphaFoldDB" id="A0A9D1LPR9"/>
<reference evidence="1" key="1">
    <citation type="submission" date="2020-10" db="EMBL/GenBank/DDBJ databases">
        <authorList>
            <person name="Gilroy R."/>
        </authorList>
    </citation>
    <scope>NUCLEOTIDE SEQUENCE</scope>
    <source>
        <strain evidence="1">ChiSxjej2B14-8506</strain>
    </source>
</reference>
<evidence type="ECO:0000313" key="1">
    <source>
        <dbReference type="EMBL" id="HIU45804.1"/>
    </source>
</evidence>
<gene>
    <name evidence="1" type="ORF">IAC59_00920</name>
</gene>
<accession>A0A9D1LPR9</accession>
<organism evidence="1 2">
    <name type="scientific">Candidatus Fimadaptatus faecigallinarum</name>
    <dbReference type="NCBI Taxonomy" id="2840814"/>
    <lineage>
        <taxon>Bacteria</taxon>
        <taxon>Bacillati</taxon>
        <taxon>Bacillota</taxon>
        <taxon>Clostridia</taxon>
        <taxon>Eubacteriales</taxon>
        <taxon>Candidatus Fimadaptatus</taxon>
    </lineage>
</organism>